<dbReference type="InterPro" id="IPR003694">
    <property type="entry name" value="NAD_synthase"/>
</dbReference>
<protein>
    <recommendedName>
        <fullName evidence="7">NH(3)-dependent NAD(+) synthetase</fullName>
        <ecNumber evidence="7">6.3.1.5</ecNumber>
    </recommendedName>
</protein>
<evidence type="ECO:0000256" key="1">
    <source>
        <dbReference type="ARBA" id="ARBA00004790"/>
    </source>
</evidence>
<keyword evidence="5 6" id="KW-0520">NAD</keyword>
<evidence type="ECO:0000256" key="5">
    <source>
        <dbReference type="ARBA" id="ARBA00023027"/>
    </source>
</evidence>
<sequence length="299" mass="32846">MKCDSLFCCAMLQCSQYFDGKRRQNNMSLRMEEHLRGFEARMDEEIAKREAFIRDQVLGTGGQGVVLGLSGGIDSAVTAALAARALGPDKVVALWMGAESSSVHHRDAKLVADTYGFRFIEVDFSEIVNQFHGVMAQSAEALPAELRVGQDNPLVKGNLKPRFRKNAEYWMAALLGYRVANTCNWSETAIGYETKYGDAAGDFSVLGDLVKAEIYLLAKHLGMPEQLVTKAPSADLWEGHTDEAEIGISYKDLDTYLCTGEGDAETIAKIDRLYQLSAHKRNPMPLVSPPKYPGEGGVN</sequence>
<keyword evidence="10" id="KW-1185">Reference proteome</keyword>
<gene>
    <name evidence="9" type="ORF">CBW65_22730</name>
</gene>
<dbReference type="GO" id="GO:0005737">
    <property type="term" value="C:cytoplasm"/>
    <property type="evidence" value="ECO:0007669"/>
    <property type="project" value="InterPro"/>
</dbReference>
<evidence type="ECO:0000313" key="9">
    <source>
        <dbReference type="EMBL" id="ARU63503.1"/>
    </source>
</evidence>
<proteinExistence type="inferred from homology"/>
<accession>A0A1Y0IVT8</accession>
<dbReference type="PANTHER" id="PTHR23090">
    <property type="entry name" value="NH 3 /GLUTAMINE-DEPENDENT NAD + SYNTHETASE"/>
    <property type="match status" value="1"/>
</dbReference>
<keyword evidence="2 6" id="KW-0436">Ligase</keyword>
<evidence type="ECO:0000256" key="4">
    <source>
        <dbReference type="ARBA" id="ARBA00022840"/>
    </source>
</evidence>
<evidence type="ECO:0000259" key="8">
    <source>
        <dbReference type="Pfam" id="PF02540"/>
    </source>
</evidence>
<dbReference type="GO" id="GO:0004359">
    <property type="term" value="F:glutaminase activity"/>
    <property type="evidence" value="ECO:0007669"/>
    <property type="project" value="InterPro"/>
</dbReference>
<organism evidence="9 10">
    <name type="scientific">Tumebacillus avium</name>
    <dbReference type="NCBI Taxonomy" id="1903704"/>
    <lineage>
        <taxon>Bacteria</taxon>
        <taxon>Bacillati</taxon>
        <taxon>Bacillota</taxon>
        <taxon>Bacilli</taxon>
        <taxon>Bacillales</taxon>
        <taxon>Alicyclobacillaceae</taxon>
        <taxon>Tumebacillus</taxon>
    </lineage>
</organism>
<dbReference type="KEGG" id="tum:CBW65_22730"/>
<keyword evidence="3 6" id="KW-0547">Nucleotide-binding</keyword>
<name>A0A1Y0IVT8_9BACL</name>
<dbReference type="Gene3D" id="3.40.50.620">
    <property type="entry name" value="HUPs"/>
    <property type="match status" value="1"/>
</dbReference>
<dbReference type="PANTHER" id="PTHR23090:SF9">
    <property type="entry name" value="GLUTAMINE-DEPENDENT NAD(+) SYNTHETASE"/>
    <property type="match status" value="1"/>
</dbReference>
<dbReference type="NCBIfam" id="TIGR00552">
    <property type="entry name" value="nadE"/>
    <property type="match status" value="1"/>
</dbReference>
<dbReference type="Proteomes" id="UP000195437">
    <property type="component" value="Chromosome"/>
</dbReference>
<dbReference type="EC" id="6.3.1.5" evidence="7"/>
<comment type="pathway">
    <text evidence="1">Cofactor biosynthesis; NAD(+) biosynthesis.</text>
</comment>
<evidence type="ECO:0000256" key="6">
    <source>
        <dbReference type="RuleBase" id="RU003811"/>
    </source>
</evidence>
<dbReference type="Pfam" id="PF02540">
    <property type="entry name" value="NAD_synthase"/>
    <property type="match status" value="1"/>
</dbReference>
<dbReference type="UniPathway" id="UPA00253">
    <property type="reaction ID" value="UER00333"/>
</dbReference>
<evidence type="ECO:0000256" key="2">
    <source>
        <dbReference type="ARBA" id="ARBA00022598"/>
    </source>
</evidence>
<dbReference type="AlphaFoldDB" id="A0A1Y0IVT8"/>
<reference evidence="10" key="1">
    <citation type="submission" date="2017-05" db="EMBL/GenBank/DDBJ databases">
        <authorList>
            <person name="Sung H."/>
        </authorList>
    </citation>
    <scope>NUCLEOTIDE SEQUENCE [LARGE SCALE GENOMIC DNA]</scope>
    <source>
        <strain evidence="10">AR23208</strain>
    </source>
</reference>
<keyword evidence="4 6" id="KW-0067">ATP-binding</keyword>
<dbReference type="CDD" id="cd00553">
    <property type="entry name" value="NAD_synthase"/>
    <property type="match status" value="1"/>
</dbReference>
<dbReference type="SUPFAM" id="SSF52402">
    <property type="entry name" value="Adenine nucleotide alpha hydrolases-like"/>
    <property type="match status" value="1"/>
</dbReference>
<evidence type="ECO:0000313" key="10">
    <source>
        <dbReference type="Proteomes" id="UP000195437"/>
    </source>
</evidence>
<dbReference type="InterPro" id="IPR014729">
    <property type="entry name" value="Rossmann-like_a/b/a_fold"/>
</dbReference>
<dbReference type="GO" id="GO:0009435">
    <property type="term" value="P:NAD+ biosynthetic process"/>
    <property type="evidence" value="ECO:0007669"/>
    <property type="project" value="UniProtKB-UniPathway"/>
</dbReference>
<dbReference type="GO" id="GO:0008795">
    <property type="term" value="F:NAD+ synthase activity"/>
    <property type="evidence" value="ECO:0007669"/>
    <property type="project" value="UniProtKB-EC"/>
</dbReference>
<dbReference type="GO" id="GO:0005524">
    <property type="term" value="F:ATP binding"/>
    <property type="evidence" value="ECO:0007669"/>
    <property type="project" value="UniProtKB-KW"/>
</dbReference>
<evidence type="ECO:0000256" key="7">
    <source>
        <dbReference type="RuleBase" id="RU003812"/>
    </source>
</evidence>
<dbReference type="EMBL" id="CP021434">
    <property type="protein sequence ID" value="ARU63503.1"/>
    <property type="molecule type" value="Genomic_DNA"/>
</dbReference>
<comment type="catalytic activity">
    <reaction evidence="7">
        <text>deamido-NAD(+) + NH4(+) + ATP = AMP + diphosphate + NAD(+) + H(+)</text>
        <dbReference type="Rhea" id="RHEA:21188"/>
        <dbReference type="ChEBI" id="CHEBI:15378"/>
        <dbReference type="ChEBI" id="CHEBI:28938"/>
        <dbReference type="ChEBI" id="CHEBI:30616"/>
        <dbReference type="ChEBI" id="CHEBI:33019"/>
        <dbReference type="ChEBI" id="CHEBI:57540"/>
        <dbReference type="ChEBI" id="CHEBI:58437"/>
        <dbReference type="ChEBI" id="CHEBI:456215"/>
        <dbReference type="EC" id="6.3.1.5"/>
    </reaction>
</comment>
<dbReference type="InterPro" id="IPR022310">
    <property type="entry name" value="NAD/GMP_synthase"/>
</dbReference>
<evidence type="ECO:0000256" key="3">
    <source>
        <dbReference type="ARBA" id="ARBA00022741"/>
    </source>
</evidence>
<feature type="domain" description="NAD/GMP synthase" evidence="8">
    <location>
        <begin position="46"/>
        <end position="282"/>
    </location>
</feature>
<comment type="similarity">
    <text evidence="6">Belongs to the NAD synthetase family.</text>
</comment>
<dbReference type="GO" id="GO:0003952">
    <property type="term" value="F:NAD+ synthase (glutamine-hydrolyzing) activity"/>
    <property type="evidence" value="ECO:0007669"/>
    <property type="project" value="InterPro"/>
</dbReference>